<organism evidence="5 6">
    <name type="scientific">Mariniblastus fucicola</name>
    <dbReference type="NCBI Taxonomy" id="980251"/>
    <lineage>
        <taxon>Bacteria</taxon>
        <taxon>Pseudomonadati</taxon>
        <taxon>Planctomycetota</taxon>
        <taxon>Planctomycetia</taxon>
        <taxon>Pirellulales</taxon>
        <taxon>Pirellulaceae</taxon>
        <taxon>Mariniblastus</taxon>
    </lineage>
</organism>
<dbReference type="InterPro" id="IPR014721">
    <property type="entry name" value="Ribsml_uS5_D2-typ_fold_subgr"/>
</dbReference>
<keyword evidence="3" id="KW-0067">ATP-binding</keyword>
<dbReference type="STRING" id="980251.GCA_001642875_02262"/>
<dbReference type="SUPFAM" id="SSF52540">
    <property type="entry name" value="P-loop containing nucleoside triphosphate hydrolases"/>
    <property type="match status" value="1"/>
</dbReference>
<dbReference type="InterPro" id="IPR003593">
    <property type="entry name" value="AAA+_ATPase"/>
</dbReference>
<evidence type="ECO:0000256" key="1">
    <source>
        <dbReference type="ARBA" id="ARBA00006354"/>
    </source>
</evidence>
<gene>
    <name evidence="5" type="primary">comM_1</name>
    <name evidence="5" type="ORF">MFFC18_05530</name>
</gene>
<dbReference type="GO" id="GO:0005524">
    <property type="term" value="F:ATP binding"/>
    <property type="evidence" value="ECO:0007669"/>
    <property type="project" value="UniProtKB-KW"/>
</dbReference>
<dbReference type="Gene3D" id="3.40.50.300">
    <property type="entry name" value="P-loop containing nucleotide triphosphate hydrolases"/>
    <property type="match status" value="1"/>
</dbReference>
<dbReference type="InterPro" id="IPR025158">
    <property type="entry name" value="Mg_chelat-rel_C"/>
</dbReference>
<dbReference type="PRINTS" id="PR01657">
    <property type="entry name" value="MCMFAMILY"/>
</dbReference>
<accession>A0A5B9P6S0</accession>
<dbReference type="EMBL" id="CP042912">
    <property type="protein sequence ID" value="QEG20702.1"/>
    <property type="molecule type" value="Genomic_DNA"/>
</dbReference>
<dbReference type="InterPro" id="IPR001208">
    <property type="entry name" value="MCM_dom"/>
</dbReference>
<protein>
    <submittedName>
        <fullName evidence="5">Competence protein ComM</fullName>
    </submittedName>
</protein>
<dbReference type="InterPro" id="IPR000523">
    <property type="entry name" value="Mg_chelatse_chII-like_cat_dom"/>
</dbReference>
<name>A0A5B9P6S0_9BACT</name>
<dbReference type="SMART" id="SM00382">
    <property type="entry name" value="AAA"/>
    <property type="match status" value="1"/>
</dbReference>
<dbReference type="AlphaFoldDB" id="A0A5B9P6S0"/>
<dbReference type="InterPro" id="IPR045006">
    <property type="entry name" value="CHLI-like"/>
</dbReference>
<dbReference type="GO" id="GO:0003677">
    <property type="term" value="F:DNA binding"/>
    <property type="evidence" value="ECO:0007669"/>
    <property type="project" value="InterPro"/>
</dbReference>
<feature type="domain" description="AAA+ ATPase" evidence="4">
    <location>
        <begin position="229"/>
        <end position="365"/>
    </location>
</feature>
<dbReference type="CDD" id="cd00009">
    <property type="entry name" value="AAA"/>
    <property type="match status" value="1"/>
</dbReference>
<proteinExistence type="inferred from homology"/>
<dbReference type="InterPro" id="IPR004482">
    <property type="entry name" value="Mg_chelat-rel"/>
</dbReference>
<dbReference type="PANTHER" id="PTHR32039">
    <property type="entry name" value="MAGNESIUM-CHELATASE SUBUNIT CHLI"/>
    <property type="match status" value="1"/>
</dbReference>
<dbReference type="Proteomes" id="UP000322214">
    <property type="component" value="Chromosome"/>
</dbReference>
<dbReference type="InterPro" id="IPR020568">
    <property type="entry name" value="Ribosomal_Su5_D2-typ_SF"/>
</dbReference>
<dbReference type="SUPFAM" id="SSF54211">
    <property type="entry name" value="Ribosomal protein S5 domain 2-like"/>
    <property type="match status" value="1"/>
</dbReference>
<dbReference type="Pfam" id="PF13541">
    <property type="entry name" value="ChlI"/>
    <property type="match status" value="1"/>
</dbReference>
<dbReference type="NCBIfam" id="TIGR00368">
    <property type="entry name" value="YifB family Mg chelatase-like AAA ATPase"/>
    <property type="match status" value="1"/>
</dbReference>
<comment type="similarity">
    <text evidence="1">Belongs to the Mg-chelatase subunits D/I family. ComM subfamily.</text>
</comment>
<reference evidence="5 6" key="1">
    <citation type="submission" date="2019-08" db="EMBL/GenBank/DDBJ databases">
        <title>Deep-cultivation of Planctomycetes and their phenomic and genomic characterization uncovers novel biology.</title>
        <authorList>
            <person name="Wiegand S."/>
            <person name="Jogler M."/>
            <person name="Boedeker C."/>
            <person name="Pinto D."/>
            <person name="Vollmers J."/>
            <person name="Rivas-Marin E."/>
            <person name="Kohn T."/>
            <person name="Peeters S.H."/>
            <person name="Heuer A."/>
            <person name="Rast P."/>
            <person name="Oberbeckmann S."/>
            <person name="Bunk B."/>
            <person name="Jeske O."/>
            <person name="Meyerdierks A."/>
            <person name="Storesund J.E."/>
            <person name="Kallscheuer N."/>
            <person name="Luecker S."/>
            <person name="Lage O.M."/>
            <person name="Pohl T."/>
            <person name="Merkel B.J."/>
            <person name="Hornburger P."/>
            <person name="Mueller R.-W."/>
            <person name="Bruemmer F."/>
            <person name="Labrenz M."/>
            <person name="Spormann A.M."/>
            <person name="Op den Camp H."/>
            <person name="Overmann J."/>
            <person name="Amann R."/>
            <person name="Jetten M.S.M."/>
            <person name="Mascher T."/>
            <person name="Medema M.H."/>
            <person name="Devos D.P."/>
            <person name="Kaster A.-K."/>
            <person name="Ovreas L."/>
            <person name="Rohde M."/>
            <person name="Galperin M.Y."/>
            <person name="Jogler C."/>
        </authorList>
    </citation>
    <scope>NUCLEOTIDE SEQUENCE [LARGE SCALE GENOMIC DNA]</scope>
    <source>
        <strain evidence="5 6">FC18</strain>
    </source>
</reference>
<dbReference type="RefSeq" id="WP_238381271.1">
    <property type="nucleotide sequence ID" value="NZ_CP042912.1"/>
</dbReference>
<dbReference type="Gene3D" id="3.30.230.10">
    <property type="match status" value="1"/>
</dbReference>
<evidence type="ECO:0000313" key="5">
    <source>
        <dbReference type="EMBL" id="QEG20702.1"/>
    </source>
</evidence>
<evidence type="ECO:0000256" key="3">
    <source>
        <dbReference type="ARBA" id="ARBA00022840"/>
    </source>
</evidence>
<dbReference type="KEGG" id="mff:MFFC18_05530"/>
<evidence type="ECO:0000256" key="2">
    <source>
        <dbReference type="ARBA" id="ARBA00022741"/>
    </source>
</evidence>
<dbReference type="InterPro" id="IPR027417">
    <property type="entry name" value="P-loop_NTPase"/>
</dbReference>
<dbReference type="PANTHER" id="PTHR32039:SF7">
    <property type="entry name" value="COMPETENCE PROTEIN COMM"/>
    <property type="match status" value="1"/>
</dbReference>
<dbReference type="Pfam" id="PF01078">
    <property type="entry name" value="Mg_chelatase"/>
    <property type="match status" value="1"/>
</dbReference>
<dbReference type="Pfam" id="PF13335">
    <property type="entry name" value="Mg_chelatase_C"/>
    <property type="match status" value="1"/>
</dbReference>
<evidence type="ECO:0000313" key="6">
    <source>
        <dbReference type="Proteomes" id="UP000322214"/>
    </source>
</evidence>
<evidence type="ECO:0000259" key="4">
    <source>
        <dbReference type="SMART" id="SM00382"/>
    </source>
</evidence>
<sequence>MESNSSAQAERHTSGMLAKLKTFSMLGINAMPVEVEVDVSARAMPKTILVGLPEAAVRESTHRVERAMINSGFVRPADRIVINLAPAELPKQAATFDLPISLGILIGSGQMSSDLLKEYAVVGELALEGHTRPAKGILSMAIEARNSGLRGIVVPTENAGEAAVVEGLDVIAVGSLTEAVGFFCGQLEIEPTPSRVDELFQEFSTYEIDFSDVRGQETAKRAITIAAAGSHNILMLGPPGSGKTMLAKRIPTVLPPLLPSESIETTRIYSAVGRLEKGQPLLATRPFRSPHHTISEAGLVGGGSTPMPGEISMAHHGILFLDELPEFNRRTLEVMRQPLEDRVVTISRAMASTTFPCHFMLVAALNPCPCGYRNDPRRQCNCTPPQIEKYMGKISGPLLDRIDIHVEVPAAQFSELSSSKPGTSSEKIREDVIRARQAQAARFAGTKIMYNAQMSSRQIREYCPLPQDCIELLKHAVNEMGLSARAHDKVLRLARTVADLEGAAGIEFAHLSESIQYRMLDRDIWK</sequence>
<keyword evidence="6" id="KW-1185">Reference proteome</keyword>
<keyword evidence="2" id="KW-0547">Nucleotide-binding</keyword>